<name>A0A6J1PU63_9HYME</name>
<proteinExistence type="predicted"/>
<organism evidence="1 2">
    <name type="scientific">Temnothorax curvispinosus</name>
    <dbReference type="NCBI Taxonomy" id="300111"/>
    <lineage>
        <taxon>Eukaryota</taxon>
        <taxon>Metazoa</taxon>
        <taxon>Ecdysozoa</taxon>
        <taxon>Arthropoda</taxon>
        <taxon>Hexapoda</taxon>
        <taxon>Insecta</taxon>
        <taxon>Pterygota</taxon>
        <taxon>Neoptera</taxon>
        <taxon>Endopterygota</taxon>
        <taxon>Hymenoptera</taxon>
        <taxon>Apocrita</taxon>
        <taxon>Aculeata</taxon>
        <taxon>Formicoidea</taxon>
        <taxon>Formicidae</taxon>
        <taxon>Myrmicinae</taxon>
        <taxon>Temnothorax</taxon>
    </lineage>
</organism>
<gene>
    <name evidence="2" type="primary">LOC112454983</name>
</gene>
<protein>
    <submittedName>
        <fullName evidence="2">Golgin subfamily A member 6-like protein 22</fullName>
    </submittedName>
</protein>
<dbReference type="Gene3D" id="3.60.10.10">
    <property type="entry name" value="Endonuclease/exonuclease/phosphatase"/>
    <property type="match status" value="1"/>
</dbReference>
<dbReference type="GeneID" id="112454983"/>
<dbReference type="Proteomes" id="UP000504618">
    <property type="component" value="Unplaced"/>
</dbReference>
<evidence type="ECO:0000313" key="1">
    <source>
        <dbReference type="Proteomes" id="UP000504618"/>
    </source>
</evidence>
<evidence type="ECO:0000313" key="2">
    <source>
        <dbReference type="RefSeq" id="XP_024872415.1"/>
    </source>
</evidence>
<dbReference type="RefSeq" id="XP_024872415.1">
    <property type="nucleotide sequence ID" value="XM_025016647.1"/>
</dbReference>
<sequence>MFLEREFGARAGVKKMRSPGRVGGEIIIVEMDCWEAKDNIMKEKKKLGSKKIFINHDLTFEDREVQRRRKERAWKKKTEGKWVKIGFRKLEIQVYNVGTKKDVEEIMAKITEQCEGCEGEDIIIGGDFNIRIGNLGGCREEEYDFEKESKDKVIEDGGRSFVDMINEKGYAQERVLEFRIGDRVDLDHLPLTLLLEEEENTRQIEGCTEEEEEERNMSKKIIVWNEEARQLYRERTEVWNETEDQEMESKLYQKEEGGEKKVQKVEMWKGSKEDYLEEKKCLKGWLERKRMEKRVRDEEELRKLKDEKKIWNYINSRRKKKEWKENNVPKEN</sequence>
<dbReference type="InterPro" id="IPR036691">
    <property type="entry name" value="Endo/exonu/phosph_ase_sf"/>
</dbReference>
<keyword evidence="1" id="KW-1185">Reference proteome</keyword>
<reference evidence="2" key="1">
    <citation type="submission" date="2025-08" db="UniProtKB">
        <authorList>
            <consortium name="RefSeq"/>
        </authorList>
    </citation>
    <scope>IDENTIFICATION</scope>
    <source>
        <tissue evidence="2">Whole body</tissue>
    </source>
</reference>
<accession>A0A6J1PU63</accession>
<dbReference type="AlphaFoldDB" id="A0A6J1PU63"/>